<dbReference type="Gene3D" id="3.30.70.1290">
    <property type="entry name" value="Transposase IS200-like"/>
    <property type="match status" value="1"/>
</dbReference>
<feature type="domain" description="Transposase IS200-like" evidence="1">
    <location>
        <begin position="11"/>
        <end position="133"/>
    </location>
</feature>
<gene>
    <name evidence="2" type="ORF">A2242_03925</name>
</gene>
<dbReference type="PANTHER" id="PTHR33360">
    <property type="entry name" value="TRANSPOSASE FOR INSERTION SEQUENCE ELEMENT IS200"/>
    <property type="match status" value="1"/>
</dbReference>
<dbReference type="GO" id="GO:0006313">
    <property type="term" value="P:DNA transposition"/>
    <property type="evidence" value="ECO:0007669"/>
    <property type="project" value="InterPro"/>
</dbReference>
<dbReference type="PANTHER" id="PTHR33360:SF2">
    <property type="entry name" value="TRANSPOSASE FOR INSERTION SEQUENCE ELEMENT IS200"/>
    <property type="match status" value="1"/>
</dbReference>
<evidence type="ECO:0000313" key="3">
    <source>
        <dbReference type="Proteomes" id="UP000178925"/>
    </source>
</evidence>
<accession>A0A1F5SIQ3</accession>
<dbReference type="EMBL" id="MFGC01000045">
    <property type="protein sequence ID" value="OGF26529.1"/>
    <property type="molecule type" value="Genomic_DNA"/>
</dbReference>
<organism evidence="2 3">
    <name type="scientific">Candidatus Falkowbacteria bacterium RIFOXYA2_FULL_47_9</name>
    <dbReference type="NCBI Taxonomy" id="1797995"/>
    <lineage>
        <taxon>Bacteria</taxon>
        <taxon>Candidatus Falkowiibacteriota</taxon>
    </lineage>
</organism>
<dbReference type="STRING" id="1797995.A2242_03925"/>
<dbReference type="Proteomes" id="UP000178925">
    <property type="component" value="Unassembled WGS sequence"/>
</dbReference>
<dbReference type="GO" id="GO:0003677">
    <property type="term" value="F:DNA binding"/>
    <property type="evidence" value="ECO:0007669"/>
    <property type="project" value="InterPro"/>
</dbReference>
<name>A0A1F5SIQ3_9BACT</name>
<evidence type="ECO:0000259" key="1">
    <source>
        <dbReference type="SMART" id="SM01321"/>
    </source>
</evidence>
<dbReference type="SUPFAM" id="SSF143422">
    <property type="entry name" value="Transposase IS200-like"/>
    <property type="match status" value="1"/>
</dbReference>
<dbReference type="NCBIfam" id="NF033573">
    <property type="entry name" value="transpos_IS200"/>
    <property type="match status" value="1"/>
</dbReference>
<dbReference type="SMART" id="SM01321">
    <property type="entry name" value="Y1_Tnp"/>
    <property type="match status" value="1"/>
</dbReference>
<reference evidence="2 3" key="1">
    <citation type="journal article" date="2016" name="Nat. Commun.">
        <title>Thousands of microbial genomes shed light on interconnected biogeochemical processes in an aquifer system.</title>
        <authorList>
            <person name="Anantharaman K."/>
            <person name="Brown C.T."/>
            <person name="Hug L.A."/>
            <person name="Sharon I."/>
            <person name="Castelle C.J."/>
            <person name="Probst A.J."/>
            <person name="Thomas B.C."/>
            <person name="Singh A."/>
            <person name="Wilkins M.J."/>
            <person name="Karaoz U."/>
            <person name="Brodie E.L."/>
            <person name="Williams K.H."/>
            <person name="Hubbard S.S."/>
            <person name="Banfield J.F."/>
        </authorList>
    </citation>
    <scope>NUCLEOTIDE SEQUENCE [LARGE SCALE GENOMIC DNA]</scope>
</reference>
<dbReference type="InterPro" id="IPR002686">
    <property type="entry name" value="Transposase_17"/>
</dbReference>
<dbReference type="Pfam" id="PF01797">
    <property type="entry name" value="Y1_Tnp"/>
    <property type="match status" value="1"/>
</dbReference>
<dbReference type="GO" id="GO:0004803">
    <property type="term" value="F:transposase activity"/>
    <property type="evidence" value="ECO:0007669"/>
    <property type="project" value="InterPro"/>
</dbReference>
<dbReference type="InterPro" id="IPR036515">
    <property type="entry name" value="Transposase_17_sf"/>
</dbReference>
<evidence type="ECO:0000313" key="2">
    <source>
        <dbReference type="EMBL" id="OGF26529.1"/>
    </source>
</evidence>
<sequence>MSDHIKRSHNVSLLLYHLVCPVKYRRDVFKDFNGVSQEIKNICLEIQQRYDIHFVEIGIDEDHAHFLIQSVPMISPTNIAKIVKSITAREIFRRKPIVKRELWGGEFWTKGYYINTVGHAASEHQIQQYIKNQGLHNYQQLHSQQLTLFGGT</sequence>
<comment type="caution">
    <text evidence="2">The sequence shown here is derived from an EMBL/GenBank/DDBJ whole genome shotgun (WGS) entry which is preliminary data.</text>
</comment>
<protein>
    <submittedName>
        <fullName evidence="2">Transposase</fullName>
    </submittedName>
</protein>
<proteinExistence type="predicted"/>
<dbReference type="AlphaFoldDB" id="A0A1F5SIQ3"/>